<dbReference type="OrthoDB" id="337038at2759"/>
<feature type="signal peptide" evidence="1">
    <location>
        <begin position="1"/>
        <end position="21"/>
    </location>
</feature>
<keyword evidence="4" id="KW-1185">Reference proteome</keyword>
<protein>
    <submittedName>
        <fullName evidence="3">Similar to Pathogenesis-related leaf protein 6 acc. no. P04284</fullName>
    </submittedName>
</protein>
<dbReference type="SMART" id="SM00198">
    <property type="entry name" value="SCP"/>
    <property type="match status" value="1"/>
</dbReference>
<dbReference type="Gene3D" id="3.40.33.10">
    <property type="entry name" value="CAP"/>
    <property type="match status" value="1"/>
</dbReference>
<gene>
    <name evidence="3" type="ORF">PCON_04521</name>
</gene>
<evidence type="ECO:0000313" key="4">
    <source>
        <dbReference type="Proteomes" id="UP000018144"/>
    </source>
</evidence>
<dbReference type="SUPFAM" id="SSF55797">
    <property type="entry name" value="PR-1-like"/>
    <property type="match status" value="1"/>
</dbReference>
<keyword evidence="1" id="KW-0732">Signal</keyword>
<dbReference type="InterPro" id="IPR035940">
    <property type="entry name" value="CAP_sf"/>
</dbReference>
<sequence length="141" mass="15749">MLPNLLSSLLLIFTIVATVLSQVAPGTPQFRKEFLRAHNKYRREHGVANLKWDPNLERSAQAYANKCIWGHSKGRINVGESLSKGHPSPTKTVDGWISERALYNYNYKTGDYCDATNHFTGIVWKGTTHVGCGAAKCGNQW</sequence>
<name>U4KV37_PYROM</name>
<dbReference type="InterPro" id="IPR014044">
    <property type="entry name" value="CAP_dom"/>
</dbReference>
<dbReference type="Pfam" id="PF00188">
    <property type="entry name" value="CAP"/>
    <property type="match status" value="1"/>
</dbReference>
<dbReference type="PRINTS" id="PR00837">
    <property type="entry name" value="V5TPXLIKE"/>
</dbReference>
<evidence type="ECO:0000313" key="3">
    <source>
        <dbReference type="EMBL" id="CCX05032.1"/>
    </source>
</evidence>
<reference evidence="3 4" key="1">
    <citation type="journal article" date="2013" name="PLoS Genet.">
        <title>The genome and development-dependent transcriptomes of Pyronema confluens: a window into fungal evolution.</title>
        <authorList>
            <person name="Traeger S."/>
            <person name="Altegoer F."/>
            <person name="Freitag M."/>
            <person name="Gabaldon T."/>
            <person name="Kempken F."/>
            <person name="Kumar A."/>
            <person name="Marcet-Houben M."/>
            <person name="Poggeler S."/>
            <person name="Stajich J.E."/>
            <person name="Nowrousian M."/>
        </authorList>
    </citation>
    <scope>NUCLEOTIDE SEQUENCE [LARGE SCALE GENOMIC DNA]</scope>
    <source>
        <strain evidence="4">CBS 100304</strain>
        <tissue evidence="3">Vegetative mycelium</tissue>
    </source>
</reference>
<dbReference type="EMBL" id="HF935229">
    <property type="protein sequence ID" value="CCX05032.1"/>
    <property type="molecule type" value="Genomic_DNA"/>
</dbReference>
<dbReference type="AlphaFoldDB" id="U4KV37"/>
<evidence type="ECO:0000259" key="2">
    <source>
        <dbReference type="SMART" id="SM00198"/>
    </source>
</evidence>
<dbReference type="InterPro" id="IPR001283">
    <property type="entry name" value="CRISP-related"/>
</dbReference>
<dbReference type="Proteomes" id="UP000018144">
    <property type="component" value="Unassembled WGS sequence"/>
</dbReference>
<dbReference type="eggNOG" id="KOG3017">
    <property type="taxonomic scope" value="Eukaryota"/>
</dbReference>
<accession>U4KV37</accession>
<feature type="domain" description="SCP" evidence="2">
    <location>
        <begin position="29"/>
        <end position="141"/>
    </location>
</feature>
<organism evidence="3 4">
    <name type="scientific">Pyronema omphalodes (strain CBS 100304)</name>
    <name type="common">Pyronema confluens</name>
    <dbReference type="NCBI Taxonomy" id="1076935"/>
    <lineage>
        <taxon>Eukaryota</taxon>
        <taxon>Fungi</taxon>
        <taxon>Dikarya</taxon>
        <taxon>Ascomycota</taxon>
        <taxon>Pezizomycotina</taxon>
        <taxon>Pezizomycetes</taxon>
        <taxon>Pezizales</taxon>
        <taxon>Pyronemataceae</taxon>
        <taxon>Pyronema</taxon>
    </lineage>
</organism>
<feature type="chain" id="PRO_5004651102" evidence="1">
    <location>
        <begin position="22"/>
        <end position="141"/>
    </location>
</feature>
<dbReference type="STRING" id="1076935.U4KV37"/>
<dbReference type="PANTHER" id="PTHR10334">
    <property type="entry name" value="CYSTEINE-RICH SECRETORY PROTEIN-RELATED"/>
    <property type="match status" value="1"/>
</dbReference>
<evidence type="ECO:0000256" key="1">
    <source>
        <dbReference type="SAM" id="SignalP"/>
    </source>
</evidence>
<proteinExistence type="predicted"/>